<dbReference type="PROSITE" id="PS50887">
    <property type="entry name" value="GGDEF"/>
    <property type="match status" value="1"/>
</dbReference>
<dbReference type="InterPro" id="IPR000160">
    <property type="entry name" value="GGDEF_dom"/>
</dbReference>
<dbReference type="InterPro" id="IPR041522">
    <property type="entry name" value="CdaR_GGDEF"/>
</dbReference>
<dbReference type="EMBL" id="JAXOFX010000001">
    <property type="protein sequence ID" value="MDZ5470514.1"/>
    <property type="molecule type" value="Genomic_DNA"/>
</dbReference>
<feature type="domain" description="GGDEF" evidence="2">
    <location>
        <begin position="160"/>
        <end position="272"/>
    </location>
</feature>
<name>A0ABU5ITN7_9BACI</name>
<organism evidence="3 4">
    <name type="scientific">Robertmurraya mangrovi</name>
    <dbReference type="NCBI Taxonomy" id="3098077"/>
    <lineage>
        <taxon>Bacteria</taxon>
        <taxon>Bacillati</taxon>
        <taxon>Bacillota</taxon>
        <taxon>Bacilli</taxon>
        <taxon>Bacillales</taxon>
        <taxon>Bacillaceae</taxon>
        <taxon>Robertmurraya</taxon>
    </lineage>
</organism>
<dbReference type="Pfam" id="PF17853">
    <property type="entry name" value="GGDEF_2"/>
    <property type="match status" value="1"/>
</dbReference>
<comment type="similarity">
    <text evidence="1">Belongs to the CdaR family.</text>
</comment>
<evidence type="ECO:0000313" key="3">
    <source>
        <dbReference type="EMBL" id="MDZ5470514.1"/>
    </source>
</evidence>
<dbReference type="Proteomes" id="UP001290455">
    <property type="component" value="Unassembled WGS sequence"/>
</dbReference>
<evidence type="ECO:0000313" key="4">
    <source>
        <dbReference type="Proteomes" id="UP001290455"/>
    </source>
</evidence>
<dbReference type="InterPro" id="IPR051448">
    <property type="entry name" value="CdaR-like_regulators"/>
</dbReference>
<accession>A0ABU5ITN7</accession>
<dbReference type="Pfam" id="PF13556">
    <property type="entry name" value="HTH_30"/>
    <property type="match status" value="1"/>
</dbReference>
<evidence type="ECO:0000259" key="2">
    <source>
        <dbReference type="PROSITE" id="PS50887"/>
    </source>
</evidence>
<protein>
    <submittedName>
        <fullName evidence="3">Sugar diacid recognition domain-containing protein</fullName>
    </submittedName>
</protein>
<reference evidence="3 4" key="1">
    <citation type="submission" date="2023-11" db="EMBL/GenBank/DDBJ databases">
        <title>Bacillus jintuensis, isolated from a mudflat on the Beibu Gulf coast.</title>
        <authorList>
            <person name="Li M."/>
        </authorList>
    </citation>
    <scope>NUCLEOTIDE SEQUENCE [LARGE SCALE GENOMIC DNA]</scope>
    <source>
        <strain evidence="3 4">31A1R</strain>
    </source>
</reference>
<keyword evidence="4" id="KW-1185">Reference proteome</keyword>
<sequence>MLIRELAEKIVNEVRKLLGEDIIVVDTNGIIIASTDPHRINTFHEGALKSIVQKDKLIITEEDEHILKGVKAGINLPVFFNKEVIGVIGITGNPEKVSPYGEVIRKMTELLVSESYFTEQFDWQSRAYEALLFEWIQIKEWNPTFIHKATLLNVDLNVNRRVAIAEFTQDSFLPHRDIWLSVFSWNEKSKEDLIVRLGNNRIIYLLSDQESLRFTKEKLSRFQKMLNEHLQVNVNIGVGSVTPPTHLNQTYQQAERALNSSKIENEIVYDEELTLEMIIEEIKMETKLDFIERTIGTFVEDHELIETLKTFFEEDLSLKNTAESLHIHINTLHYRLKKIMDLSNLNPRKTEDLFKLYLSTLFLDKHLKN</sequence>
<dbReference type="PANTHER" id="PTHR33744:SF16">
    <property type="entry name" value="CARBOHYDRATE DIACID REGULATOR"/>
    <property type="match status" value="1"/>
</dbReference>
<dbReference type="InterPro" id="IPR042070">
    <property type="entry name" value="PucR_C-HTH_sf"/>
</dbReference>
<comment type="caution">
    <text evidence="3">The sequence shown here is derived from an EMBL/GenBank/DDBJ whole genome shotgun (WGS) entry which is preliminary data.</text>
</comment>
<dbReference type="InterPro" id="IPR025736">
    <property type="entry name" value="PucR_C-HTH_dom"/>
</dbReference>
<dbReference type="RefSeq" id="WP_322444813.1">
    <property type="nucleotide sequence ID" value="NZ_JAXOFX010000001.1"/>
</dbReference>
<dbReference type="PANTHER" id="PTHR33744">
    <property type="entry name" value="CARBOHYDRATE DIACID REGULATOR"/>
    <property type="match status" value="1"/>
</dbReference>
<proteinExistence type="inferred from homology"/>
<evidence type="ECO:0000256" key="1">
    <source>
        <dbReference type="ARBA" id="ARBA00006754"/>
    </source>
</evidence>
<dbReference type="Gene3D" id="1.10.10.2840">
    <property type="entry name" value="PucR C-terminal helix-turn-helix domain"/>
    <property type="match status" value="1"/>
</dbReference>
<dbReference type="Pfam" id="PF05651">
    <property type="entry name" value="Diacid_rec"/>
    <property type="match status" value="1"/>
</dbReference>
<dbReference type="InterPro" id="IPR008599">
    <property type="entry name" value="Diacid_rec"/>
</dbReference>
<gene>
    <name evidence="3" type="ORF">SM124_02010</name>
</gene>
<dbReference type="SUPFAM" id="SSF103190">
    <property type="entry name" value="Sensory domain-like"/>
    <property type="match status" value="1"/>
</dbReference>
<dbReference type="InterPro" id="IPR029151">
    <property type="entry name" value="Sensor-like_sf"/>
</dbReference>